<dbReference type="Pfam" id="PF00931">
    <property type="entry name" value="NB-ARC"/>
    <property type="match status" value="1"/>
</dbReference>
<dbReference type="InterPro" id="IPR036388">
    <property type="entry name" value="WH-like_DNA-bd_sf"/>
</dbReference>
<dbReference type="AlphaFoldDB" id="A0A438DDR7"/>
<keyword evidence="1" id="KW-0677">Repeat</keyword>
<dbReference type="EMBL" id="QGNW01001671">
    <property type="protein sequence ID" value="RVW33578.1"/>
    <property type="molecule type" value="Genomic_DNA"/>
</dbReference>
<evidence type="ECO:0000259" key="6">
    <source>
        <dbReference type="Pfam" id="PF23559"/>
    </source>
</evidence>
<protein>
    <submittedName>
        <fullName evidence="8">Putative disease resistance protein</fullName>
    </submittedName>
</protein>
<feature type="domain" description="NB-ARC" evidence="4">
    <location>
        <begin position="177"/>
        <end position="350"/>
    </location>
</feature>
<dbReference type="GO" id="GO:0043531">
    <property type="term" value="F:ADP binding"/>
    <property type="evidence" value="ECO:0007669"/>
    <property type="project" value="InterPro"/>
</dbReference>
<reference evidence="8 9" key="1">
    <citation type="journal article" date="2018" name="PLoS Genet.">
        <title>Population sequencing reveals clonal diversity and ancestral inbreeding in the grapevine cultivar Chardonnay.</title>
        <authorList>
            <person name="Roach M.J."/>
            <person name="Johnson D.L."/>
            <person name="Bohlmann J."/>
            <person name="van Vuuren H.J."/>
            <person name="Jones S.J."/>
            <person name="Pretorius I.S."/>
            <person name="Schmidt S.A."/>
            <person name="Borneman A.R."/>
        </authorList>
    </citation>
    <scope>NUCLEOTIDE SEQUENCE [LARGE SCALE GENOMIC DNA]</scope>
    <source>
        <strain evidence="9">cv. Chardonnay</strain>
        <tissue evidence="8">Leaf</tissue>
    </source>
</reference>
<dbReference type="GO" id="GO:0051707">
    <property type="term" value="P:response to other organism"/>
    <property type="evidence" value="ECO:0007669"/>
    <property type="project" value="UniProtKB-ARBA"/>
</dbReference>
<proteinExistence type="predicted"/>
<dbReference type="SUPFAM" id="SSF52058">
    <property type="entry name" value="L domain-like"/>
    <property type="match status" value="1"/>
</dbReference>
<feature type="domain" description="Disease resistance R13L4/SHOC-2-like LRR" evidence="7">
    <location>
        <begin position="556"/>
        <end position="871"/>
    </location>
</feature>
<dbReference type="FunFam" id="1.10.10.10:FF:000322">
    <property type="entry name" value="Probable disease resistance protein At1g63360"/>
    <property type="match status" value="1"/>
</dbReference>
<dbReference type="FunFam" id="1.10.8.430:FF:000003">
    <property type="entry name" value="Probable disease resistance protein At5g66910"/>
    <property type="match status" value="1"/>
</dbReference>
<dbReference type="SUPFAM" id="SSF52540">
    <property type="entry name" value="P-loop containing nucleoside triphosphate hydrolases"/>
    <property type="match status" value="1"/>
</dbReference>
<dbReference type="Gene3D" id="1.20.5.4130">
    <property type="match status" value="1"/>
</dbReference>
<accession>A0A438DDR7</accession>
<evidence type="ECO:0000256" key="2">
    <source>
        <dbReference type="ARBA" id="ARBA00022741"/>
    </source>
</evidence>
<dbReference type="InterPro" id="IPR042197">
    <property type="entry name" value="Apaf_helical"/>
</dbReference>
<dbReference type="InterPro" id="IPR058922">
    <property type="entry name" value="WHD_DRP"/>
</dbReference>
<name>A0A438DDR7_VITVI</name>
<keyword evidence="3" id="KW-0611">Plant defense</keyword>
<dbReference type="InterPro" id="IPR044974">
    <property type="entry name" value="Disease_R_plants"/>
</dbReference>
<dbReference type="Proteomes" id="UP000288805">
    <property type="component" value="Unassembled WGS sequence"/>
</dbReference>
<evidence type="ECO:0000256" key="1">
    <source>
        <dbReference type="ARBA" id="ARBA00022737"/>
    </source>
</evidence>
<dbReference type="PRINTS" id="PR00364">
    <property type="entry name" value="DISEASERSIST"/>
</dbReference>
<dbReference type="Gene3D" id="1.10.8.430">
    <property type="entry name" value="Helical domain of apoptotic protease-activating factors"/>
    <property type="match status" value="1"/>
</dbReference>
<evidence type="ECO:0000313" key="8">
    <source>
        <dbReference type="EMBL" id="RVW33578.1"/>
    </source>
</evidence>
<dbReference type="Gene3D" id="1.10.10.10">
    <property type="entry name" value="Winged helix-like DNA-binding domain superfamily/Winged helix DNA-binding domain"/>
    <property type="match status" value="1"/>
</dbReference>
<dbReference type="Pfam" id="PF18052">
    <property type="entry name" value="Rx_N"/>
    <property type="match status" value="1"/>
</dbReference>
<dbReference type="PANTHER" id="PTHR23155">
    <property type="entry name" value="DISEASE RESISTANCE PROTEIN RP"/>
    <property type="match status" value="1"/>
</dbReference>
<feature type="domain" description="Disease resistance protein winged helix" evidence="6">
    <location>
        <begin position="436"/>
        <end position="507"/>
    </location>
</feature>
<feature type="domain" description="Disease resistance N-terminal" evidence="5">
    <location>
        <begin position="5"/>
        <end position="84"/>
    </location>
</feature>
<keyword evidence="2" id="KW-0547">Nucleotide-binding</keyword>
<dbReference type="InterPro" id="IPR032675">
    <property type="entry name" value="LRR_dom_sf"/>
</dbReference>
<dbReference type="InterPro" id="IPR002182">
    <property type="entry name" value="NB-ARC"/>
</dbReference>
<organism evidence="8 9">
    <name type="scientific">Vitis vinifera</name>
    <name type="common">Grape</name>
    <dbReference type="NCBI Taxonomy" id="29760"/>
    <lineage>
        <taxon>Eukaryota</taxon>
        <taxon>Viridiplantae</taxon>
        <taxon>Streptophyta</taxon>
        <taxon>Embryophyta</taxon>
        <taxon>Tracheophyta</taxon>
        <taxon>Spermatophyta</taxon>
        <taxon>Magnoliopsida</taxon>
        <taxon>eudicotyledons</taxon>
        <taxon>Gunneridae</taxon>
        <taxon>Pentapetalae</taxon>
        <taxon>rosids</taxon>
        <taxon>Vitales</taxon>
        <taxon>Vitaceae</taxon>
        <taxon>Viteae</taxon>
        <taxon>Vitis</taxon>
    </lineage>
</organism>
<gene>
    <name evidence="8" type="primary">VvCHDh000660_36</name>
    <name evidence="8" type="ORF">CK203_080021</name>
</gene>
<sequence length="902" mass="103826">MVEAVVALAVEKLGGLLIEEFGYAVRRTHVQSEVEWIERELIRINCFLKDADAKQKGDERVKTWVRDVRDVAYQVEDAIDTFIMIKSTGPRKRAGFIKRCVCCFSFLLNELALQHKLGKDIRGIKVKISDISASRITYGIENIGGGGEGSSYVSEKLRERRRSSPRMDDHDVIGFDEDINMLVARLLDQETPRRSTISIVGMGGLGKTTLAKKVYNCRSAKRRFDFCAWVYVSQDYRAGELLHEIGEKILRIEKGRLAMMNRQHLEERVSTVLRKKRYLIVLDDIWETEVWDDLKTLFPDVMNASRVLFTTRIRDVAIHADPRSATHELHFLNQAQSWELFLKKAFPMEDDSVTCPPELERLGTQIVAKCGGLPLAIVIIGGLLSRKEKTPSVWLRVLQSISWQLNNDSRQLMEILALSYNDLPYYLKPCFLYFGLFPEDLEIPVGKLVLLWIAEGFVQQRGEESMEDVAEDFLEELVDRSMIQVAEKRYNGKIKACRIHDLLRDLAMSEAKECKFLEILDSTNIDTSVTTRARRISVHSSLEEYMKLRHPNPHFRSMLHFSRCEESLRRDQWKSLFESLKLLRVLDLERVQTHALPKEIRELVHLRYLGLRRTGLQRLPSSIQNFCNLQTLDIRATKVSRLPIQLWNMPGLRHLYLEKTSIAGHPPVHVSVMHLQTLSTVSIYGNQWIPDLLGKLTNLRKLGIHGYFASQTEALSRCLVKLSNLQNLQLRGTELILEPTIKLLLNQPNIHKLHLSGPIEKLPDPQEIQPNLTKIILEKSLLVQDIFVILGKLPNLQMLKLLINSFFGKKITCSASGFPKLHGLELSELVNLEEWRVDDGAMPSLRHLIIDHCDQLKKIPEGFQYLTALRELFLLNMPDEFEARIKGDDWYKIQHIPSIVMR</sequence>
<evidence type="ECO:0000256" key="3">
    <source>
        <dbReference type="ARBA" id="ARBA00022821"/>
    </source>
</evidence>
<dbReference type="InterPro" id="IPR038005">
    <property type="entry name" value="RX-like_CC"/>
</dbReference>
<dbReference type="GO" id="GO:0006952">
    <property type="term" value="P:defense response"/>
    <property type="evidence" value="ECO:0007669"/>
    <property type="project" value="UniProtKB-KW"/>
</dbReference>
<dbReference type="Gene3D" id="3.80.10.10">
    <property type="entry name" value="Ribonuclease Inhibitor"/>
    <property type="match status" value="1"/>
</dbReference>
<evidence type="ECO:0000259" key="5">
    <source>
        <dbReference type="Pfam" id="PF18052"/>
    </source>
</evidence>
<dbReference type="InterPro" id="IPR041118">
    <property type="entry name" value="Rx_N"/>
</dbReference>
<dbReference type="Gene3D" id="3.40.50.300">
    <property type="entry name" value="P-loop containing nucleotide triphosphate hydrolases"/>
    <property type="match status" value="1"/>
</dbReference>
<evidence type="ECO:0000259" key="7">
    <source>
        <dbReference type="Pfam" id="PF23598"/>
    </source>
</evidence>
<dbReference type="InterPro" id="IPR055414">
    <property type="entry name" value="LRR_R13L4/SHOC2-like"/>
</dbReference>
<dbReference type="FunFam" id="3.40.50.300:FF:001091">
    <property type="entry name" value="Probable disease resistance protein At1g61300"/>
    <property type="match status" value="1"/>
</dbReference>
<dbReference type="Pfam" id="PF23559">
    <property type="entry name" value="WHD_DRP"/>
    <property type="match status" value="1"/>
</dbReference>
<dbReference type="PANTHER" id="PTHR23155:SF1193">
    <property type="entry name" value="DISEASE RESISTANCE PROTEIN RPP13-RELATED"/>
    <property type="match status" value="1"/>
</dbReference>
<dbReference type="Pfam" id="PF23598">
    <property type="entry name" value="LRR_14"/>
    <property type="match status" value="1"/>
</dbReference>
<evidence type="ECO:0000313" key="9">
    <source>
        <dbReference type="Proteomes" id="UP000288805"/>
    </source>
</evidence>
<evidence type="ECO:0000259" key="4">
    <source>
        <dbReference type="Pfam" id="PF00931"/>
    </source>
</evidence>
<dbReference type="InterPro" id="IPR027417">
    <property type="entry name" value="P-loop_NTPase"/>
</dbReference>
<comment type="caution">
    <text evidence="8">The sequence shown here is derived from an EMBL/GenBank/DDBJ whole genome shotgun (WGS) entry which is preliminary data.</text>
</comment>
<dbReference type="CDD" id="cd14798">
    <property type="entry name" value="RX-CC_like"/>
    <property type="match status" value="1"/>
</dbReference>